<accession>A0A1I2GCH8</accession>
<dbReference type="EMBL" id="FONX01000014">
    <property type="protein sequence ID" value="SFF14700.1"/>
    <property type="molecule type" value="Genomic_DNA"/>
</dbReference>
<organism evidence="2 3">
    <name type="scientific">Paracidovorax wautersii</name>
    <dbReference type="NCBI Taxonomy" id="1177982"/>
    <lineage>
        <taxon>Bacteria</taxon>
        <taxon>Pseudomonadati</taxon>
        <taxon>Pseudomonadota</taxon>
        <taxon>Betaproteobacteria</taxon>
        <taxon>Burkholderiales</taxon>
        <taxon>Comamonadaceae</taxon>
        <taxon>Paracidovorax</taxon>
    </lineage>
</organism>
<gene>
    <name evidence="2" type="ORF">SAMN04489711_11454</name>
</gene>
<dbReference type="AlphaFoldDB" id="A0A1I2GCH8"/>
<feature type="region of interest" description="Disordered" evidence="1">
    <location>
        <begin position="1"/>
        <end position="41"/>
    </location>
</feature>
<dbReference type="STRING" id="1177982.SAMN04489711_11454"/>
<evidence type="ECO:0000256" key="1">
    <source>
        <dbReference type="SAM" id="MobiDB-lite"/>
    </source>
</evidence>
<keyword evidence="3" id="KW-1185">Reference proteome</keyword>
<evidence type="ECO:0000313" key="2">
    <source>
        <dbReference type="EMBL" id="SFF14700.1"/>
    </source>
</evidence>
<name>A0A1I2GCH8_9BURK</name>
<dbReference type="Proteomes" id="UP000199119">
    <property type="component" value="Unassembled WGS sequence"/>
</dbReference>
<reference evidence="3" key="1">
    <citation type="submission" date="2016-10" db="EMBL/GenBank/DDBJ databases">
        <authorList>
            <person name="Varghese N."/>
            <person name="Submissions S."/>
        </authorList>
    </citation>
    <scope>NUCLEOTIDE SEQUENCE [LARGE SCALE GENOMIC DNA]</scope>
    <source>
        <strain evidence="3">DSM 27981</strain>
    </source>
</reference>
<proteinExistence type="predicted"/>
<sequence>MANDDGATSLRFDQPANSPDSPVRLVFGDEGGGTTRPPVQLAGTGRITGLQGVVPLRVVSRIAATGSITGLRGHVEARYLVNVDRPVAGDVASSWQQGRKAFGGGLQGWQQGTRAHAAVAVLAQPAQPVQAMLQGRWQQSARWAQIARVADEQARRLAVPPAAQRLQQAVQLRTAVRGGFEQAAGLRVAALQPFQQAARLRAQALQRFERAGQLALLQVSGFRRGLPQGRGWQLAFEQGRKPPPGISAWQPVPPLPDPCYVPALPARLLFEMPAGSGASPVGLVFVCERHTGTAPQPQFVIPLLRVYMSVNTIDAVLLPSLERVQLQGISITADDDGFGWSMSARGPVHLLDQLAPSGGLPARVRVTINGIAWVFAIDPPERSRKFGDHGVQVRGASVTSLLGAPHMPASVWSNSSDMTAQQLALQALDMTGVSLDWAMQDWLVPAGAWSHQGSPLSVVQRIAEAAGGVVRSHCVDARLQIAPRYAVMPWDWASAVPTVRMPGQIITADTLQALGAARYDAVYVSGETGAGVLGHVVRAGSAGEVLAPQVTDALVTHVDAARQRGSAVIAAAAITHRHPITLPLLTGGTNPGLILPGYLIEVQEPAETWRGLVRGITITADMPTVRQQLAVERTSSAPKGLGAGSASSNLYKRLLDLQPEAPVQTGVVQSVNGAVARVQLTGTGVVSVRNPLQIAAGQSVFVQGGAITGTAPQLPVTRIEI</sequence>
<evidence type="ECO:0000313" key="3">
    <source>
        <dbReference type="Proteomes" id="UP000199119"/>
    </source>
</evidence>
<protein>
    <submittedName>
        <fullName evidence="2">Uncharacterized protein</fullName>
    </submittedName>
</protein>